<comment type="caution">
    <text evidence="2">The sequence shown here is derived from an EMBL/GenBank/DDBJ whole genome shotgun (WGS) entry which is preliminary data.</text>
</comment>
<keyword evidence="3" id="KW-1185">Reference proteome</keyword>
<evidence type="ECO:0000313" key="2">
    <source>
        <dbReference type="EMBL" id="OZJ02640.1"/>
    </source>
</evidence>
<dbReference type="Gene3D" id="3.30.2260.10">
    <property type="entry name" value="Enhancer of rudimentary"/>
    <property type="match status" value="1"/>
</dbReference>
<dbReference type="Pfam" id="PF01133">
    <property type="entry name" value="ER"/>
    <property type="match status" value="1"/>
</dbReference>
<name>A0A261XWB2_9FUNG</name>
<dbReference type="Proteomes" id="UP000242875">
    <property type="component" value="Unassembled WGS sequence"/>
</dbReference>
<gene>
    <name evidence="2" type="ORF">BZG36_05092</name>
</gene>
<evidence type="ECO:0000313" key="3">
    <source>
        <dbReference type="Proteomes" id="UP000242875"/>
    </source>
</evidence>
<dbReference type="InterPro" id="IPR000781">
    <property type="entry name" value="ERH"/>
</dbReference>
<sequence>MSSRTYYDFETVGLAIERKLQHYPDNTGYRNSLLTLNHPDIIKLYEQRLSQQNPQLRQLRYSADDLINFLDTYKEFVALVFEPNSKTYIPHDKNWLKEKIIANLRRSLGQTQSLAAPSRRGRH</sequence>
<accession>A0A261XWB2</accession>
<dbReference type="AlphaFoldDB" id="A0A261XWB2"/>
<dbReference type="InterPro" id="IPR035912">
    <property type="entry name" value="EHR_sf"/>
</dbReference>
<organism evidence="2 3">
    <name type="scientific">Bifiguratus adelaidae</name>
    <dbReference type="NCBI Taxonomy" id="1938954"/>
    <lineage>
        <taxon>Eukaryota</taxon>
        <taxon>Fungi</taxon>
        <taxon>Fungi incertae sedis</taxon>
        <taxon>Mucoromycota</taxon>
        <taxon>Mucoromycotina</taxon>
        <taxon>Endogonomycetes</taxon>
        <taxon>Endogonales</taxon>
        <taxon>Endogonales incertae sedis</taxon>
        <taxon>Bifiguratus</taxon>
    </lineage>
</organism>
<dbReference type="SUPFAM" id="SSF143875">
    <property type="entry name" value="ERH-like"/>
    <property type="match status" value="1"/>
</dbReference>
<reference evidence="2 3" key="1">
    <citation type="journal article" date="2017" name="Mycologia">
        <title>Bifiguratus adelaidae, gen. et sp. nov., a new member of Mucoromycotina in endophytic and soil-dwelling habitats.</title>
        <authorList>
            <person name="Torres-Cruz T.J."/>
            <person name="Billingsley Tobias T.L."/>
            <person name="Almatruk M."/>
            <person name="Hesse C."/>
            <person name="Kuske C.R."/>
            <person name="Desiro A."/>
            <person name="Benucci G.M."/>
            <person name="Bonito G."/>
            <person name="Stajich J.E."/>
            <person name="Dunlap C."/>
            <person name="Arnold A.E."/>
            <person name="Porras-Alfaro A."/>
        </authorList>
    </citation>
    <scope>NUCLEOTIDE SEQUENCE [LARGE SCALE GENOMIC DNA]</scope>
    <source>
        <strain evidence="2 3">AZ0501</strain>
    </source>
</reference>
<evidence type="ECO:0000256" key="1">
    <source>
        <dbReference type="ARBA" id="ARBA00007491"/>
    </source>
</evidence>
<dbReference type="PANTHER" id="PTHR12373">
    <property type="entry name" value="ENHANCER OF RUDIMENTARY ERH"/>
    <property type="match status" value="1"/>
</dbReference>
<dbReference type="PANTHER" id="PTHR12373:SF0">
    <property type="entry name" value="ENHANCER OF RUDIMENTARY HOMOLOG"/>
    <property type="match status" value="1"/>
</dbReference>
<proteinExistence type="inferred from homology"/>
<comment type="similarity">
    <text evidence="1">Belongs to the E(R) family.</text>
</comment>
<evidence type="ECO:0008006" key="4">
    <source>
        <dbReference type="Google" id="ProtNLM"/>
    </source>
</evidence>
<protein>
    <recommendedName>
        <fullName evidence="4">Enhancer of rudimentary homolog</fullName>
    </recommendedName>
</protein>
<dbReference type="OrthoDB" id="7887808at2759"/>
<dbReference type="EMBL" id="MVBO01000137">
    <property type="protein sequence ID" value="OZJ02640.1"/>
    <property type="molecule type" value="Genomic_DNA"/>
</dbReference>